<evidence type="ECO:0000313" key="3">
    <source>
        <dbReference type="Proteomes" id="UP000053095"/>
    </source>
</evidence>
<organism evidence="2 3">
    <name type="scientific">Talaromyces pinophilus</name>
    <name type="common">Penicillium pinophilum</name>
    <dbReference type="NCBI Taxonomy" id="128442"/>
    <lineage>
        <taxon>Eukaryota</taxon>
        <taxon>Fungi</taxon>
        <taxon>Dikarya</taxon>
        <taxon>Ascomycota</taxon>
        <taxon>Pezizomycotina</taxon>
        <taxon>Eurotiomycetes</taxon>
        <taxon>Eurotiomycetidae</taxon>
        <taxon>Eurotiales</taxon>
        <taxon>Trichocomaceae</taxon>
        <taxon>Talaromyces</taxon>
        <taxon>Talaromyces sect. Talaromyces</taxon>
    </lineage>
</organism>
<accession>A0A6V8H2M8</accession>
<evidence type="ECO:0000313" key="2">
    <source>
        <dbReference type="EMBL" id="GAM35505.1"/>
    </source>
</evidence>
<keyword evidence="3" id="KW-1185">Reference proteome</keyword>
<dbReference type="AlphaFoldDB" id="A0A6V8H2M8"/>
<dbReference type="InterPro" id="IPR011022">
    <property type="entry name" value="Arrestin_C-like"/>
</dbReference>
<dbReference type="Pfam" id="PF02752">
    <property type="entry name" value="Arrestin_C"/>
    <property type="match status" value="1"/>
</dbReference>
<evidence type="ECO:0000259" key="1">
    <source>
        <dbReference type="Pfam" id="PF02752"/>
    </source>
</evidence>
<gene>
    <name evidence="2" type="ORF">TCE0_017f03896</name>
</gene>
<sequence length="302" mass="33472">MLETIAGPCQYHSYEVQAIIEHRFRSDSVVAQPIRIYRTPALEVGYRMTPVPTTIQGQTQQDIQYSISMPDLNIPFGSKFPVKCWFAPLSKNLKLIAVKITVVERHSLRVDPTAAESVMYNLLVLTSMKSHILFTEERRYSTETLSLDGDVPPTEWCLDLPVSLPDSFESCTQSISTKPIKITHELVVKAEFQDTATLATAEVEEKINFAIYMTPSVIGADSVIHSGSLECFTEDGDTLPPYSCHHSDIIPTGWSVCASQIGMRTAEGSTGCESPHEAIDSVPFISNFDNVEPPAYESDTTM</sequence>
<feature type="domain" description="Arrestin C-terminal-like" evidence="1">
    <location>
        <begin position="61"/>
        <end position="213"/>
    </location>
</feature>
<dbReference type="EMBL" id="DF933813">
    <property type="protein sequence ID" value="GAM35505.1"/>
    <property type="molecule type" value="Genomic_DNA"/>
</dbReference>
<reference evidence="3" key="1">
    <citation type="journal article" date="2015" name="Genome Announc.">
        <title>Draft genome sequence of Talaromyces cellulolyticus strain Y-94, a source of lignocellulosic biomass-degrading enzymes.</title>
        <authorList>
            <person name="Fujii T."/>
            <person name="Koike H."/>
            <person name="Sawayama S."/>
            <person name="Yano S."/>
            <person name="Inoue H."/>
        </authorList>
    </citation>
    <scope>NUCLEOTIDE SEQUENCE [LARGE SCALE GENOMIC DNA]</scope>
    <source>
        <strain evidence="3">Y-94</strain>
    </source>
</reference>
<dbReference type="Proteomes" id="UP000053095">
    <property type="component" value="Unassembled WGS sequence"/>
</dbReference>
<protein>
    <recommendedName>
        <fullName evidence="1">Arrestin C-terminal-like domain-containing protein</fullName>
    </recommendedName>
</protein>
<name>A0A6V8H2M8_TALPI</name>
<proteinExistence type="predicted"/>
<comment type="caution">
    <text evidence="2">The sequence shown here is derived from an EMBL/GenBank/DDBJ whole genome shotgun (WGS) entry which is preliminary data.</text>
</comment>